<comment type="subcellular location">
    <subcellularLocation>
        <location evidence="1">Endomembrane system</location>
        <topology evidence="1">Multi-pass membrane protein</topology>
    </subcellularLocation>
</comment>
<dbReference type="SUPFAM" id="SSF47240">
    <property type="entry name" value="Ferritin-like"/>
    <property type="match status" value="1"/>
</dbReference>
<dbReference type="RefSeq" id="WP_047262605.1">
    <property type="nucleotide sequence ID" value="NZ_CP011542.1"/>
</dbReference>
<evidence type="ECO:0000256" key="2">
    <source>
        <dbReference type="ARBA" id="ARBA00022692"/>
    </source>
</evidence>
<evidence type="ECO:0000256" key="5">
    <source>
        <dbReference type="SAM" id="Phobius"/>
    </source>
</evidence>
<evidence type="ECO:0000313" key="7">
    <source>
        <dbReference type="Proteomes" id="UP000035199"/>
    </source>
</evidence>
<feature type="transmembrane region" description="Helical" evidence="5">
    <location>
        <begin position="178"/>
        <end position="200"/>
    </location>
</feature>
<evidence type="ECO:0000256" key="4">
    <source>
        <dbReference type="ARBA" id="ARBA00023136"/>
    </source>
</evidence>
<dbReference type="InterPro" id="IPR009078">
    <property type="entry name" value="Ferritin-like_SF"/>
</dbReference>
<evidence type="ECO:0000256" key="3">
    <source>
        <dbReference type="ARBA" id="ARBA00022989"/>
    </source>
</evidence>
<dbReference type="GO" id="GO:0012505">
    <property type="term" value="C:endomembrane system"/>
    <property type="evidence" value="ECO:0007669"/>
    <property type="project" value="UniProtKB-SubCell"/>
</dbReference>
<keyword evidence="7" id="KW-1185">Reference proteome</keyword>
<dbReference type="GO" id="GO:0030026">
    <property type="term" value="P:intracellular manganese ion homeostasis"/>
    <property type="evidence" value="ECO:0007669"/>
    <property type="project" value="InterPro"/>
</dbReference>
<accession>A0A0G3GZQ5</accession>
<protein>
    <submittedName>
        <fullName evidence="6">Putative membrane protein</fullName>
    </submittedName>
</protein>
<dbReference type="EMBL" id="CP011542">
    <property type="protein sequence ID" value="AKK06609.1"/>
    <property type="molecule type" value="Genomic_DNA"/>
</dbReference>
<dbReference type="KEGG" id="cmv:CMUST_11490"/>
<feature type="transmembrane region" description="Helical" evidence="5">
    <location>
        <begin position="347"/>
        <end position="368"/>
    </location>
</feature>
<keyword evidence="2 5" id="KW-0812">Transmembrane</keyword>
<dbReference type="Proteomes" id="UP000035199">
    <property type="component" value="Chromosome"/>
</dbReference>
<organism evidence="6 7">
    <name type="scientific">Corynebacterium mustelae</name>
    <dbReference type="NCBI Taxonomy" id="571915"/>
    <lineage>
        <taxon>Bacteria</taxon>
        <taxon>Bacillati</taxon>
        <taxon>Actinomycetota</taxon>
        <taxon>Actinomycetes</taxon>
        <taxon>Mycobacteriales</taxon>
        <taxon>Corynebacteriaceae</taxon>
        <taxon>Corynebacterium</taxon>
    </lineage>
</organism>
<dbReference type="InterPro" id="IPR008217">
    <property type="entry name" value="Ccc1_fam"/>
</dbReference>
<dbReference type="CDD" id="cd02433">
    <property type="entry name" value="Nodulin-21_like_2"/>
    <property type="match status" value="1"/>
</dbReference>
<proteinExistence type="predicted"/>
<feature type="transmembrane region" description="Helical" evidence="5">
    <location>
        <begin position="311"/>
        <end position="335"/>
    </location>
</feature>
<dbReference type="GO" id="GO:0005384">
    <property type="term" value="F:manganese ion transmembrane transporter activity"/>
    <property type="evidence" value="ECO:0007669"/>
    <property type="project" value="InterPro"/>
</dbReference>
<dbReference type="PANTHER" id="PTHR31851">
    <property type="entry name" value="FE(2+)/MN(2+) TRANSPORTER PCL1"/>
    <property type="match status" value="1"/>
</dbReference>
<dbReference type="STRING" id="571915.CMUST_11490"/>
<name>A0A0G3GZQ5_9CORY</name>
<dbReference type="Pfam" id="PF01988">
    <property type="entry name" value="VIT1"/>
    <property type="match status" value="1"/>
</dbReference>
<dbReference type="OrthoDB" id="9789677at2"/>
<sequence>MPHQPLNAGEKASNPTQKQIRRWQQYLANERAEAAVYRELARKRDGEERDILLAVAEAEARHEQHWRTLLGDEVGMPRTPDFSTRFMAFLARRFGTVFALAMMQTAESRSPYFDDADATEQMKADEAIHAEIVRGLAARGREQMSGNFRAAVFGANDGLVSNLALVLGVMASGVDTNIILLTGISGLLSGALSMAAGEYISVKSQNELLEASHPHPEAGKAVTLLDVDANELALVYRARGMSATEADEKAARVFAHIHTKQPGEQDIWEGTHSETATSNGAWSAACSSFMSFGTGALIPVIPYIFDFPSAWASALAIVLVGIALMFTGAITGILSGKRPLKRAVRQLLIGMAAAGITYGLGSLFGATIT</sequence>
<evidence type="ECO:0000313" key="6">
    <source>
        <dbReference type="EMBL" id="AKK06609.1"/>
    </source>
</evidence>
<keyword evidence="4 5" id="KW-0472">Membrane</keyword>
<keyword evidence="3 5" id="KW-1133">Transmembrane helix</keyword>
<dbReference type="CDD" id="cd01044">
    <property type="entry name" value="Ferritin_CCC1_N"/>
    <property type="match status" value="1"/>
</dbReference>
<reference evidence="6 7" key="1">
    <citation type="journal article" date="2015" name="Genome Announc.">
        <title>Complete Genome Sequence of the Type Strain Corynebacterium mustelae DSM 45274, Isolated from Various Tissues of a Male Ferret with Lethal Sepsis.</title>
        <authorList>
            <person name="Ruckert C."/>
            <person name="Eimer J."/>
            <person name="Winkler A."/>
            <person name="Tauch A."/>
        </authorList>
    </citation>
    <scope>NUCLEOTIDE SEQUENCE [LARGE SCALE GENOMIC DNA]</scope>
    <source>
        <strain evidence="6 7">DSM 45274</strain>
    </source>
</reference>
<gene>
    <name evidence="6" type="ORF">CMUST_11490</name>
</gene>
<dbReference type="PATRIC" id="fig|571915.4.peg.2455"/>
<dbReference type="InterPro" id="IPR039376">
    <property type="entry name" value="Ferritin_CCC1_N"/>
</dbReference>
<reference evidence="7" key="2">
    <citation type="submission" date="2015-05" db="EMBL/GenBank/DDBJ databases">
        <title>Complete genome sequence of Corynebacterium mustelae DSM 45274, isolated from various tissues of a male ferret with lethal sepsis.</title>
        <authorList>
            <person name="Ruckert C."/>
            <person name="Albersmeier A."/>
            <person name="Winkler A."/>
            <person name="Tauch A."/>
        </authorList>
    </citation>
    <scope>NUCLEOTIDE SEQUENCE [LARGE SCALE GENOMIC DNA]</scope>
    <source>
        <strain evidence="7">DSM 45274</strain>
    </source>
</reference>
<feature type="transmembrane region" description="Helical" evidence="5">
    <location>
        <begin position="281"/>
        <end position="305"/>
    </location>
</feature>
<dbReference type="AlphaFoldDB" id="A0A0G3GZQ5"/>
<feature type="transmembrane region" description="Helical" evidence="5">
    <location>
        <begin position="150"/>
        <end position="172"/>
    </location>
</feature>
<evidence type="ECO:0000256" key="1">
    <source>
        <dbReference type="ARBA" id="ARBA00004127"/>
    </source>
</evidence>